<dbReference type="AlphaFoldDB" id="A0A2C5YK84"/>
<keyword evidence="7" id="KW-0812">Transmembrane</keyword>
<sequence>MYRALVRSATRPLRDALPRTAVHSVPRRFASTASPADGSRSWKSSALRWALAFGAVYYYNTSPLFSEEAQDDNPLPAPPAFSESDLPTVDAIIEHKRKELGAKAARQELQQASDNAAQQTSQNKTRQASDNKTKQHAESTAALGDGQTGVLIPLPPASPQAEEEDEESQQGAFNPETGEINWDCPCLGGMAHGPCGDEFKTAFSCFVYSEADPKGMDCIDNFQGMQECFRKYPEIYGTELADDDEPEAGAAGGTGDDDTEDHQQLRVDSPSYAKDYAKAKAPSQHNLDDVTVKDRYEDARVANDAVKNDEPRGKEEAKPAQESK</sequence>
<protein>
    <recommendedName>
        <fullName evidence="5">Mitochondrial intermembrane space import and assembly protein 40</fullName>
    </recommendedName>
    <alternativeName>
        <fullName evidence="20">Mitochondrial import inner membrane translocase TIM40</fullName>
    </alternativeName>
</protein>
<keyword evidence="23" id="KW-1185">Reference proteome</keyword>
<evidence type="ECO:0000256" key="5">
    <source>
        <dbReference type="ARBA" id="ARBA00013714"/>
    </source>
</evidence>
<keyword evidence="8" id="KW-0999">Mitochondrion inner membrane</keyword>
<dbReference type="Proteomes" id="UP000226192">
    <property type="component" value="Unassembled WGS sequence"/>
</dbReference>
<evidence type="ECO:0000256" key="19">
    <source>
        <dbReference type="ARBA" id="ARBA00024980"/>
    </source>
</evidence>
<dbReference type="GO" id="GO:0015035">
    <property type="term" value="F:protein-disulfide reductase activity"/>
    <property type="evidence" value="ECO:0007669"/>
    <property type="project" value="InterPro"/>
</dbReference>
<gene>
    <name evidence="22" type="ORF">CDD81_34</name>
</gene>
<feature type="region of interest" description="Disordered" evidence="21">
    <location>
        <begin position="242"/>
        <end position="324"/>
    </location>
</feature>
<keyword evidence="12" id="KW-1133">Transmembrane helix</keyword>
<keyword evidence="14" id="KW-0811">Translocation</keyword>
<feature type="compositionally biased region" description="Basic and acidic residues" evidence="21">
    <location>
        <begin position="286"/>
        <end position="324"/>
    </location>
</feature>
<evidence type="ECO:0000256" key="4">
    <source>
        <dbReference type="ARBA" id="ARBA00011245"/>
    </source>
</evidence>
<evidence type="ECO:0000256" key="12">
    <source>
        <dbReference type="ARBA" id="ARBA00022989"/>
    </source>
</evidence>
<accession>A0A2C5YK84</accession>
<evidence type="ECO:0000313" key="23">
    <source>
        <dbReference type="Proteomes" id="UP000226192"/>
    </source>
</evidence>
<feature type="compositionally biased region" description="Basic and acidic residues" evidence="21">
    <location>
        <begin position="127"/>
        <end position="137"/>
    </location>
</feature>
<dbReference type="InterPro" id="IPR039289">
    <property type="entry name" value="CHCHD4"/>
</dbReference>
<dbReference type="GO" id="GO:0005743">
    <property type="term" value="C:mitochondrial inner membrane"/>
    <property type="evidence" value="ECO:0007669"/>
    <property type="project" value="UniProtKB-SubCell"/>
</dbReference>
<evidence type="ECO:0000256" key="17">
    <source>
        <dbReference type="ARBA" id="ARBA00023157"/>
    </source>
</evidence>
<dbReference type="PROSITE" id="PS51808">
    <property type="entry name" value="CHCH"/>
    <property type="match status" value="1"/>
</dbReference>
<dbReference type="GO" id="GO:0045041">
    <property type="term" value="P:protein import into mitochondrial intermembrane space"/>
    <property type="evidence" value="ECO:0007669"/>
    <property type="project" value="InterPro"/>
</dbReference>
<reference evidence="22 23" key="1">
    <citation type="submission" date="2017-06" db="EMBL/GenBank/DDBJ databases">
        <title>Ant-infecting Ophiocordyceps genomes reveal a high diversity of potential behavioral manipulation genes and a possible major role for enterotoxins.</title>
        <authorList>
            <person name="De Bekker C."/>
            <person name="Evans H.C."/>
            <person name="Brachmann A."/>
            <person name="Hughes D.P."/>
        </authorList>
    </citation>
    <scope>NUCLEOTIDE SEQUENCE [LARGE SCALE GENOMIC DNA]</scope>
    <source>
        <strain evidence="22 23">Map64</strain>
    </source>
</reference>
<evidence type="ECO:0000256" key="6">
    <source>
        <dbReference type="ARBA" id="ARBA00022448"/>
    </source>
</evidence>
<feature type="compositionally biased region" description="Polar residues" evidence="21">
    <location>
        <begin position="108"/>
        <end position="126"/>
    </location>
</feature>
<proteinExistence type="predicted"/>
<evidence type="ECO:0000256" key="10">
    <source>
        <dbReference type="ARBA" id="ARBA00022946"/>
    </source>
</evidence>
<comment type="cofactor">
    <cofactor evidence="1">
        <name>Zn(2+)</name>
        <dbReference type="ChEBI" id="CHEBI:29105"/>
    </cofactor>
</comment>
<keyword evidence="17" id="KW-1015">Disulfide bond</keyword>
<evidence type="ECO:0000313" key="22">
    <source>
        <dbReference type="EMBL" id="PHH67424.1"/>
    </source>
</evidence>
<evidence type="ECO:0000256" key="11">
    <source>
        <dbReference type="ARBA" id="ARBA00022968"/>
    </source>
</evidence>
<evidence type="ECO:0000256" key="14">
    <source>
        <dbReference type="ARBA" id="ARBA00023010"/>
    </source>
</evidence>
<keyword evidence="10" id="KW-0809">Transit peptide</keyword>
<dbReference type="OrthoDB" id="7481291at2759"/>
<organism evidence="22 23">
    <name type="scientific">Ophiocordyceps australis</name>
    <dbReference type="NCBI Taxonomy" id="1399860"/>
    <lineage>
        <taxon>Eukaryota</taxon>
        <taxon>Fungi</taxon>
        <taxon>Dikarya</taxon>
        <taxon>Ascomycota</taxon>
        <taxon>Pezizomycotina</taxon>
        <taxon>Sordariomycetes</taxon>
        <taxon>Hypocreomycetidae</taxon>
        <taxon>Hypocreales</taxon>
        <taxon>Ophiocordycipitaceae</taxon>
        <taxon>Ophiocordyceps</taxon>
    </lineage>
</organism>
<feature type="region of interest" description="Disordered" evidence="21">
    <location>
        <begin position="101"/>
        <end position="176"/>
    </location>
</feature>
<evidence type="ECO:0000256" key="9">
    <source>
        <dbReference type="ARBA" id="ARBA00022927"/>
    </source>
</evidence>
<comment type="function">
    <text evidence="19">Required for the import and folding of small cysteine-containing proteins (small Tim) in the mitochondrial intermembrane space (IMS). Forms a redox cycle with ERV1 that involves a disulfide relay system. Precursor proteins to be imported into the IMS are translocated in their reduced form into the mitochondria. The oxidized form of MIA40 forms a transient intermolecular disulfide bridge with the reduced precursor protein, resulting in oxidation of the precursor protein that now contains an intramolecular disulfide bond and is able to undergo folding in the IMS.</text>
</comment>
<keyword evidence="18" id="KW-0676">Redox-active center</keyword>
<evidence type="ECO:0000256" key="13">
    <source>
        <dbReference type="ARBA" id="ARBA00023002"/>
    </source>
</evidence>
<comment type="subunit">
    <text evidence="4">Monomer.</text>
</comment>
<evidence type="ECO:0000256" key="20">
    <source>
        <dbReference type="ARBA" id="ARBA00033150"/>
    </source>
</evidence>
<comment type="subcellular location">
    <subcellularLocation>
        <location evidence="3">Mitochondrion inner membrane</location>
        <topology evidence="3">Single-pass type II membrane protein</topology>
        <orientation evidence="3">Intermembrane side</orientation>
    </subcellularLocation>
</comment>
<evidence type="ECO:0000256" key="21">
    <source>
        <dbReference type="SAM" id="MobiDB-lite"/>
    </source>
</evidence>
<keyword evidence="6" id="KW-0813">Transport</keyword>
<keyword evidence="9" id="KW-0653">Protein transport</keyword>
<comment type="caution">
    <text evidence="22">The sequence shown here is derived from an EMBL/GenBank/DDBJ whole genome shotgun (WGS) entry which is preliminary data.</text>
</comment>
<dbReference type="PANTHER" id="PTHR21622:SF0">
    <property type="entry name" value="COILED-COIL-HELIX-COILED-COIL-HELIX DOMAIN CONTAINING 4"/>
    <property type="match status" value="1"/>
</dbReference>
<dbReference type="EMBL" id="NJET01000001">
    <property type="protein sequence ID" value="PHH67424.1"/>
    <property type="molecule type" value="Genomic_DNA"/>
</dbReference>
<evidence type="ECO:0000256" key="2">
    <source>
        <dbReference type="ARBA" id="ARBA00001973"/>
    </source>
</evidence>
<name>A0A2C5YK84_9HYPO</name>
<evidence type="ECO:0000256" key="8">
    <source>
        <dbReference type="ARBA" id="ARBA00022792"/>
    </source>
</evidence>
<keyword evidence="15" id="KW-0496">Mitochondrion</keyword>
<evidence type="ECO:0000256" key="1">
    <source>
        <dbReference type="ARBA" id="ARBA00001947"/>
    </source>
</evidence>
<evidence type="ECO:0000256" key="3">
    <source>
        <dbReference type="ARBA" id="ARBA00004164"/>
    </source>
</evidence>
<dbReference type="FunFam" id="1.10.287.2900:FF:000002">
    <property type="entry name" value="Mitochondrial intermembrane space import and assembly protein"/>
    <property type="match status" value="1"/>
</dbReference>
<comment type="cofactor">
    <cofactor evidence="2">
        <name>Cu(2+)</name>
        <dbReference type="ChEBI" id="CHEBI:29036"/>
    </cofactor>
</comment>
<dbReference type="GO" id="GO:0005758">
    <property type="term" value="C:mitochondrial intermembrane space"/>
    <property type="evidence" value="ECO:0007669"/>
    <property type="project" value="TreeGrafter"/>
</dbReference>
<dbReference type="PANTHER" id="PTHR21622">
    <property type="entry name" value="COILED-COIL-HELIX-COILED-COIL-HELIX DOMAIN CONTAINING 4"/>
    <property type="match status" value="1"/>
</dbReference>
<evidence type="ECO:0000256" key="15">
    <source>
        <dbReference type="ARBA" id="ARBA00023128"/>
    </source>
</evidence>
<evidence type="ECO:0000256" key="16">
    <source>
        <dbReference type="ARBA" id="ARBA00023136"/>
    </source>
</evidence>
<keyword evidence="11" id="KW-0735">Signal-anchor</keyword>
<keyword evidence="16" id="KW-0472">Membrane</keyword>
<dbReference type="Gene3D" id="1.10.287.2900">
    <property type="match status" value="1"/>
</dbReference>
<evidence type="ECO:0000256" key="7">
    <source>
        <dbReference type="ARBA" id="ARBA00022692"/>
    </source>
</evidence>
<evidence type="ECO:0000256" key="18">
    <source>
        <dbReference type="ARBA" id="ARBA00023284"/>
    </source>
</evidence>
<dbReference type="STRING" id="1399860.A0A2C5YK84"/>
<keyword evidence="13" id="KW-0560">Oxidoreductase</keyword>